<comment type="caution">
    <text evidence="23">The sequence shown here is derived from an EMBL/GenBank/DDBJ whole genome shotgun (WGS) entry which is preliminary data.</text>
</comment>
<feature type="transmembrane region" description="Helical" evidence="21">
    <location>
        <begin position="363"/>
        <end position="385"/>
    </location>
</feature>
<protein>
    <recommendedName>
        <fullName evidence="4">Copper-exporting P-type ATPase</fullName>
        <ecNumber evidence="3">7.2.2.8</ecNumber>
    </recommendedName>
    <alternativeName>
        <fullName evidence="18">Copper-exporting P-type ATPase A</fullName>
    </alternativeName>
    <alternativeName>
        <fullName evidence="19">Cu(+)-exporting ATPase</fullName>
    </alternativeName>
</protein>
<dbReference type="NCBIfam" id="TIGR01494">
    <property type="entry name" value="ATPase_P-type"/>
    <property type="match status" value="1"/>
</dbReference>
<dbReference type="PROSITE" id="PS50846">
    <property type="entry name" value="HMA_2"/>
    <property type="match status" value="2"/>
</dbReference>
<dbReference type="SFLD" id="SFLDS00003">
    <property type="entry name" value="Haloacid_Dehalogenase"/>
    <property type="match status" value="1"/>
</dbReference>
<dbReference type="FunFam" id="3.30.70.100:FF:000005">
    <property type="entry name" value="Copper-exporting P-type ATPase A"/>
    <property type="match status" value="1"/>
</dbReference>
<keyword evidence="17 21" id="KW-0472">Membrane</keyword>
<dbReference type="SUPFAM" id="SSF81653">
    <property type="entry name" value="Calcium ATPase, transduction domain A"/>
    <property type="match status" value="1"/>
</dbReference>
<dbReference type="GO" id="GO:0140581">
    <property type="term" value="F:P-type monovalent copper transporter activity"/>
    <property type="evidence" value="ECO:0007669"/>
    <property type="project" value="UniProtKB-EC"/>
</dbReference>
<keyword evidence="13" id="KW-1278">Translocase</keyword>
<feature type="transmembrane region" description="Helical" evidence="21">
    <location>
        <begin position="173"/>
        <end position="192"/>
    </location>
</feature>
<evidence type="ECO:0000256" key="15">
    <source>
        <dbReference type="ARBA" id="ARBA00023008"/>
    </source>
</evidence>
<gene>
    <name evidence="23" type="ORF">LIY65_04665</name>
</gene>
<accession>A0AAW4U4E3</accession>
<keyword evidence="12" id="KW-0460">Magnesium</keyword>
<keyword evidence="21" id="KW-1003">Cell membrane</keyword>
<dbReference type="InterPro" id="IPR023298">
    <property type="entry name" value="ATPase_P-typ_TM_dom_sf"/>
</dbReference>
<evidence type="ECO:0000256" key="13">
    <source>
        <dbReference type="ARBA" id="ARBA00022967"/>
    </source>
</evidence>
<evidence type="ECO:0000256" key="12">
    <source>
        <dbReference type="ARBA" id="ARBA00022842"/>
    </source>
</evidence>
<keyword evidence="9 21" id="KW-0547">Nucleotide-binding</keyword>
<evidence type="ECO:0000256" key="6">
    <source>
        <dbReference type="ARBA" id="ARBA00022692"/>
    </source>
</evidence>
<keyword evidence="5" id="KW-0813">Transport</keyword>
<dbReference type="InterPro" id="IPR044492">
    <property type="entry name" value="P_typ_ATPase_HD_dom"/>
</dbReference>
<evidence type="ECO:0000256" key="9">
    <source>
        <dbReference type="ARBA" id="ARBA00022741"/>
    </source>
</evidence>
<dbReference type="InterPro" id="IPR023214">
    <property type="entry name" value="HAD_sf"/>
</dbReference>
<dbReference type="InterPro" id="IPR018303">
    <property type="entry name" value="ATPase_P-typ_P_site"/>
</dbReference>
<dbReference type="Proteomes" id="UP001198190">
    <property type="component" value="Unassembled WGS sequence"/>
</dbReference>
<dbReference type="InterPro" id="IPR008250">
    <property type="entry name" value="ATPase_P-typ_transduc_dom_A_sf"/>
</dbReference>
<evidence type="ECO:0000256" key="16">
    <source>
        <dbReference type="ARBA" id="ARBA00023065"/>
    </source>
</evidence>
<sequence length="876" mass="95086">MIFLQKEHFDITGMTCSACSSRVEKAVGKLPGIINHSVNLLKNSMVVEFDEKLLSTNEIIQAVEKAGYGASLHHNQSLSKQSPTKIENKAEDIHTQMKKRLFISIIFMLPLFYISMGHMFSLPMPSLLLGTENALSFAFTQFLLLIPIVFVNFKYYSVGFKTLFQLSPNMDSLIALGSSAAIIYGIYAIYKISFALGHGDLSTAHHFSMDLYFESAGMILTLITLGKFLESRAKNKTSDAITKLMNLAPKTALRLENNQEQEISIDDVKLNDILIVKAGASIPTDGIIIEGHGVIDESSLTGEPIPCDKTIDQTVIGGTINKSGYFKMRVTKVGENTTLAQIINLVDDATSSKAPIAKIADKISAIFVPIVITLAIIATIIWLFKGESLEFALSIGICVLVISCPCALGLATPTAIMVGTGKGASLGILSKSAQALETLHNINTVVLDKTGTITQGKPQVTDIYTSKEVTLQQLLTIASSLEKLSEHPLGEAILQVADKHNISTLAVENFKQIAGQGLSGIIDNSICLAGNQKLLIAHDIKNEQLFSLGNKLAQQGKTPLYFTKDDKILGLIAIADTIKATSPQAIQELKNLGINIYMLTGDNQITAKQISKQINLEENNIISDVLPQDKEAKIRQLQNQGQKVAMVGDGINDAPALARADVGIAIGAGTDIAIDSADIILMKNNLLDVVTAIKLSKAVIKNIRENLFWAFIYNIIGIPIAMGLFYTAFGLKLNPMIGALAMSFSSVFVVTNALRLRFFQNNYQTSSINKDNSSTAINIQAIDLNTSKGDDNMGLLNNLFHKNSEKQTEKIISIEGMMCQHCVRHATEALEKIDGVSDVKVSLENKNAVIHVNQNVTDEQITNAIVEAGYEVTAIK</sequence>
<evidence type="ECO:0000256" key="5">
    <source>
        <dbReference type="ARBA" id="ARBA00022448"/>
    </source>
</evidence>
<dbReference type="GO" id="GO:0005886">
    <property type="term" value="C:plasma membrane"/>
    <property type="evidence" value="ECO:0007669"/>
    <property type="project" value="UniProtKB-SubCell"/>
</dbReference>
<feature type="transmembrane region" description="Helical" evidence="21">
    <location>
        <begin position="134"/>
        <end position="153"/>
    </location>
</feature>
<dbReference type="EC" id="7.2.2.8" evidence="3"/>
<evidence type="ECO:0000313" key="24">
    <source>
        <dbReference type="Proteomes" id="UP001198190"/>
    </source>
</evidence>
<evidence type="ECO:0000256" key="4">
    <source>
        <dbReference type="ARBA" id="ARBA00015102"/>
    </source>
</evidence>
<feature type="domain" description="HMA" evidence="22">
    <location>
        <begin position="808"/>
        <end position="873"/>
    </location>
</feature>
<dbReference type="GO" id="GO:0055070">
    <property type="term" value="P:copper ion homeostasis"/>
    <property type="evidence" value="ECO:0007669"/>
    <property type="project" value="TreeGrafter"/>
</dbReference>
<keyword evidence="10" id="KW-0187">Copper transport</keyword>
<evidence type="ECO:0000256" key="1">
    <source>
        <dbReference type="ARBA" id="ARBA00004651"/>
    </source>
</evidence>
<dbReference type="InterPro" id="IPR023299">
    <property type="entry name" value="ATPase_P-typ_cyto_dom_N"/>
</dbReference>
<feature type="transmembrane region" description="Helical" evidence="21">
    <location>
        <begin position="212"/>
        <end position="229"/>
    </location>
</feature>
<evidence type="ECO:0000256" key="17">
    <source>
        <dbReference type="ARBA" id="ARBA00023136"/>
    </source>
</evidence>
<dbReference type="GO" id="GO:0016887">
    <property type="term" value="F:ATP hydrolysis activity"/>
    <property type="evidence" value="ECO:0007669"/>
    <property type="project" value="InterPro"/>
</dbReference>
<dbReference type="Pfam" id="PF00403">
    <property type="entry name" value="HMA"/>
    <property type="match status" value="2"/>
</dbReference>
<evidence type="ECO:0000256" key="20">
    <source>
        <dbReference type="ARBA" id="ARBA00049289"/>
    </source>
</evidence>
<dbReference type="NCBIfam" id="TIGR00003">
    <property type="entry name" value="copper ion binding protein"/>
    <property type="match status" value="2"/>
</dbReference>
<dbReference type="NCBIfam" id="TIGR01525">
    <property type="entry name" value="ATPase-IB_hvy"/>
    <property type="match status" value="1"/>
</dbReference>
<evidence type="ECO:0000256" key="18">
    <source>
        <dbReference type="ARBA" id="ARBA00029719"/>
    </source>
</evidence>
<proteinExistence type="inferred from homology"/>
<dbReference type="SFLD" id="SFLDF00027">
    <property type="entry name" value="p-type_atpase"/>
    <property type="match status" value="1"/>
</dbReference>
<dbReference type="EMBL" id="JAJCGD010000008">
    <property type="protein sequence ID" value="MCB6827977.1"/>
    <property type="molecule type" value="Genomic_DNA"/>
</dbReference>
<evidence type="ECO:0000256" key="11">
    <source>
        <dbReference type="ARBA" id="ARBA00022840"/>
    </source>
</evidence>
<dbReference type="PROSITE" id="PS01047">
    <property type="entry name" value="HMA_1"/>
    <property type="match status" value="1"/>
</dbReference>
<dbReference type="PRINTS" id="PR00119">
    <property type="entry name" value="CATATPASE"/>
</dbReference>
<feature type="transmembrane region" description="Helical" evidence="21">
    <location>
        <begin position="391"/>
        <end position="412"/>
    </location>
</feature>
<keyword evidence="8" id="KW-0677">Repeat</keyword>
<dbReference type="GO" id="GO:0005524">
    <property type="term" value="F:ATP binding"/>
    <property type="evidence" value="ECO:0007669"/>
    <property type="project" value="UniProtKB-UniRule"/>
</dbReference>
<comment type="similarity">
    <text evidence="2 21">Belongs to the cation transport ATPase (P-type) (TC 3.A.3) family. Type IB subfamily.</text>
</comment>
<feature type="transmembrane region" description="Helical" evidence="21">
    <location>
        <begin position="735"/>
        <end position="754"/>
    </location>
</feature>
<dbReference type="Pfam" id="PF00702">
    <property type="entry name" value="Hydrolase"/>
    <property type="match status" value="1"/>
</dbReference>
<evidence type="ECO:0000256" key="7">
    <source>
        <dbReference type="ARBA" id="ARBA00022723"/>
    </source>
</evidence>
<dbReference type="InterPro" id="IPR059000">
    <property type="entry name" value="ATPase_P-type_domA"/>
</dbReference>
<dbReference type="Gene3D" id="3.40.1110.10">
    <property type="entry name" value="Calcium-transporting ATPase, cytoplasmic domain N"/>
    <property type="match status" value="1"/>
</dbReference>
<reference evidence="23" key="1">
    <citation type="submission" date="2021-10" db="EMBL/GenBank/DDBJ databases">
        <title>Collection of gut derived symbiotic bacterial strains cultured from healthy donors.</title>
        <authorList>
            <person name="Lin H."/>
            <person name="Littmann E."/>
            <person name="Claire K."/>
            <person name="Pamer E."/>
        </authorList>
    </citation>
    <scope>NUCLEOTIDE SEQUENCE</scope>
    <source>
        <strain evidence="23">MSK.7.16</strain>
    </source>
</reference>
<dbReference type="InterPro" id="IPR027256">
    <property type="entry name" value="P-typ_ATPase_IB"/>
</dbReference>
<dbReference type="FunFam" id="3.30.70.100:FF:000001">
    <property type="entry name" value="ATPase copper transporting beta"/>
    <property type="match status" value="1"/>
</dbReference>
<dbReference type="InterPro" id="IPR001757">
    <property type="entry name" value="P_typ_ATPase"/>
</dbReference>
<dbReference type="SFLD" id="SFLDG00002">
    <property type="entry name" value="C1.7:_P-type_atpase_like"/>
    <property type="match status" value="1"/>
</dbReference>
<dbReference type="CDD" id="cd00371">
    <property type="entry name" value="HMA"/>
    <property type="match status" value="2"/>
</dbReference>
<keyword evidence="15" id="KW-0186">Copper</keyword>
<keyword evidence="16" id="KW-0406">Ion transport</keyword>
<dbReference type="CDD" id="cd02094">
    <property type="entry name" value="P-type_ATPase_Cu-like"/>
    <property type="match status" value="1"/>
</dbReference>
<dbReference type="GO" id="GO:0005507">
    <property type="term" value="F:copper ion binding"/>
    <property type="evidence" value="ECO:0007669"/>
    <property type="project" value="InterPro"/>
</dbReference>
<dbReference type="Gene3D" id="3.40.50.1000">
    <property type="entry name" value="HAD superfamily/HAD-like"/>
    <property type="match status" value="1"/>
</dbReference>
<dbReference type="SUPFAM" id="SSF55008">
    <property type="entry name" value="HMA, heavy metal-associated domain"/>
    <property type="match status" value="2"/>
</dbReference>
<dbReference type="Gene3D" id="2.70.150.10">
    <property type="entry name" value="Calcium-transporting ATPase, cytoplasmic transduction domain A"/>
    <property type="match status" value="1"/>
</dbReference>
<organism evidence="23 24">
    <name type="scientific">Megamonas funiformis</name>
    <dbReference type="NCBI Taxonomy" id="437897"/>
    <lineage>
        <taxon>Bacteria</taxon>
        <taxon>Bacillati</taxon>
        <taxon>Bacillota</taxon>
        <taxon>Negativicutes</taxon>
        <taxon>Selenomonadales</taxon>
        <taxon>Selenomonadaceae</taxon>
        <taxon>Megamonas</taxon>
    </lineage>
</organism>
<feature type="transmembrane region" description="Helical" evidence="21">
    <location>
        <begin position="707"/>
        <end position="729"/>
    </location>
</feature>
<dbReference type="GO" id="GO:0043682">
    <property type="term" value="F:P-type divalent copper transporter activity"/>
    <property type="evidence" value="ECO:0007669"/>
    <property type="project" value="TreeGrafter"/>
</dbReference>
<keyword evidence="11 21" id="KW-0067">ATP-binding</keyword>
<dbReference type="InterPro" id="IPR017969">
    <property type="entry name" value="Heavy-metal-associated_CS"/>
</dbReference>
<dbReference type="PANTHER" id="PTHR43520">
    <property type="entry name" value="ATP7, ISOFORM B"/>
    <property type="match status" value="1"/>
</dbReference>
<evidence type="ECO:0000259" key="22">
    <source>
        <dbReference type="PROSITE" id="PS50846"/>
    </source>
</evidence>
<evidence type="ECO:0000256" key="14">
    <source>
        <dbReference type="ARBA" id="ARBA00022989"/>
    </source>
</evidence>
<evidence type="ECO:0000256" key="10">
    <source>
        <dbReference type="ARBA" id="ARBA00022796"/>
    </source>
</evidence>
<dbReference type="InterPro" id="IPR036163">
    <property type="entry name" value="HMA_dom_sf"/>
</dbReference>
<evidence type="ECO:0000256" key="19">
    <source>
        <dbReference type="ARBA" id="ARBA00033239"/>
    </source>
</evidence>
<keyword evidence="6 21" id="KW-0812">Transmembrane</keyword>
<dbReference type="InterPro" id="IPR036412">
    <property type="entry name" value="HAD-like_sf"/>
</dbReference>
<comment type="subcellular location">
    <subcellularLocation>
        <location evidence="1">Cell membrane</location>
        <topology evidence="1">Multi-pass membrane protein</topology>
    </subcellularLocation>
</comment>
<dbReference type="Pfam" id="PF00122">
    <property type="entry name" value="E1-E2_ATPase"/>
    <property type="match status" value="1"/>
</dbReference>
<keyword evidence="14 21" id="KW-1133">Transmembrane helix</keyword>
<dbReference type="AlphaFoldDB" id="A0AAW4U4E3"/>
<feature type="transmembrane region" description="Helical" evidence="21">
    <location>
        <begin position="101"/>
        <end position="122"/>
    </location>
</feature>
<evidence type="ECO:0000256" key="8">
    <source>
        <dbReference type="ARBA" id="ARBA00022737"/>
    </source>
</evidence>
<feature type="domain" description="HMA" evidence="22">
    <location>
        <begin position="5"/>
        <end position="71"/>
    </location>
</feature>
<dbReference type="SUPFAM" id="SSF56784">
    <property type="entry name" value="HAD-like"/>
    <property type="match status" value="1"/>
</dbReference>
<dbReference type="InterPro" id="IPR006121">
    <property type="entry name" value="HMA_dom"/>
</dbReference>
<dbReference type="RefSeq" id="WP_227152805.1">
    <property type="nucleotide sequence ID" value="NZ_JAJCGD010000008.1"/>
</dbReference>
<dbReference type="PANTHER" id="PTHR43520:SF8">
    <property type="entry name" value="P-TYPE CU(+) TRANSPORTER"/>
    <property type="match status" value="1"/>
</dbReference>
<dbReference type="PRINTS" id="PR00943">
    <property type="entry name" value="CUATPASE"/>
</dbReference>
<name>A0AAW4U4E3_9FIRM</name>
<evidence type="ECO:0000313" key="23">
    <source>
        <dbReference type="EMBL" id="MCB6827977.1"/>
    </source>
</evidence>
<dbReference type="PROSITE" id="PS00154">
    <property type="entry name" value="ATPASE_E1_E2"/>
    <property type="match status" value="1"/>
</dbReference>
<comment type="catalytic activity">
    <reaction evidence="20">
        <text>Cu(+)(in) + ATP + H2O = Cu(+)(out) + ADP + phosphate + H(+)</text>
        <dbReference type="Rhea" id="RHEA:25792"/>
        <dbReference type="ChEBI" id="CHEBI:15377"/>
        <dbReference type="ChEBI" id="CHEBI:15378"/>
        <dbReference type="ChEBI" id="CHEBI:30616"/>
        <dbReference type="ChEBI" id="CHEBI:43474"/>
        <dbReference type="ChEBI" id="CHEBI:49552"/>
        <dbReference type="ChEBI" id="CHEBI:456216"/>
        <dbReference type="EC" id="7.2.2.8"/>
    </reaction>
</comment>
<dbReference type="SUPFAM" id="SSF81665">
    <property type="entry name" value="Calcium ATPase, transmembrane domain M"/>
    <property type="match status" value="1"/>
</dbReference>
<evidence type="ECO:0000256" key="3">
    <source>
        <dbReference type="ARBA" id="ARBA00012517"/>
    </source>
</evidence>
<dbReference type="InterPro" id="IPR006122">
    <property type="entry name" value="HMA_Cu_ion-bd"/>
</dbReference>
<dbReference type="Gene3D" id="3.30.70.100">
    <property type="match status" value="2"/>
</dbReference>
<evidence type="ECO:0000256" key="2">
    <source>
        <dbReference type="ARBA" id="ARBA00006024"/>
    </source>
</evidence>
<evidence type="ECO:0000256" key="21">
    <source>
        <dbReference type="RuleBase" id="RU362081"/>
    </source>
</evidence>
<dbReference type="NCBIfam" id="TIGR01511">
    <property type="entry name" value="ATPase-IB1_Cu"/>
    <property type="match status" value="1"/>
</dbReference>
<keyword evidence="7 21" id="KW-0479">Metal-binding</keyword>
<dbReference type="FunFam" id="2.70.150.10:FF:000002">
    <property type="entry name" value="Copper-transporting ATPase 1, putative"/>
    <property type="match status" value="1"/>
</dbReference>